<dbReference type="Proteomes" id="UP000276061">
    <property type="component" value="Unassembled WGS sequence"/>
</dbReference>
<reference evidence="1 2" key="1">
    <citation type="submission" date="2018-11" db="EMBL/GenBank/DDBJ databases">
        <title>Characterization of surface water Dickeya isolates.</title>
        <authorList>
            <person name="Van Gijsegem F."/>
            <person name="Pedron J."/>
        </authorList>
    </citation>
    <scope>NUCLEOTIDE SEQUENCE [LARGE SCALE GENOMIC DNA]</scope>
    <source>
        <strain evidence="1 2">FVG1-MFV-O17</strain>
    </source>
</reference>
<evidence type="ECO:0000313" key="1">
    <source>
        <dbReference type="EMBL" id="RNM06599.1"/>
    </source>
</evidence>
<protein>
    <submittedName>
        <fullName evidence="1">Uncharacterized protein</fullName>
    </submittedName>
</protein>
<accession>A0A3N0G2J4</accession>
<name>A0A3N0G2J4_9GAMM</name>
<dbReference type="OrthoDB" id="9810236at2"/>
<proteinExistence type="predicted"/>
<dbReference type="AlphaFoldDB" id="A0A3N0G2J4"/>
<gene>
    <name evidence="1" type="ORF">EF878_09355</name>
</gene>
<dbReference type="RefSeq" id="WP_123252519.1">
    <property type="nucleotide sequence ID" value="NZ_RJLR01000017.1"/>
</dbReference>
<evidence type="ECO:0000313" key="2">
    <source>
        <dbReference type="Proteomes" id="UP000276061"/>
    </source>
</evidence>
<organism evidence="1 2">
    <name type="scientific">Dickeya undicola</name>
    <dbReference type="NCBI Taxonomy" id="1577887"/>
    <lineage>
        <taxon>Bacteria</taxon>
        <taxon>Pseudomonadati</taxon>
        <taxon>Pseudomonadota</taxon>
        <taxon>Gammaproteobacteria</taxon>
        <taxon>Enterobacterales</taxon>
        <taxon>Pectobacteriaceae</taxon>
        <taxon>Dickeya</taxon>
    </lineage>
</organism>
<sequence>MPEAVHSELLSEPYFHYWGNTRSFSEHDIGKFARGFQQRYQNPAAPLAQGDAADYYPTDRGLVAR</sequence>
<dbReference type="EMBL" id="RJLR01000017">
    <property type="protein sequence ID" value="RNM06599.1"/>
    <property type="molecule type" value="Genomic_DNA"/>
</dbReference>
<comment type="caution">
    <text evidence="1">The sequence shown here is derived from an EMBL/GenBank/DDBJ whole genome shotgun (WGS) entry which is preliminary data.</text>
</comment>